<keyword evidence="3" id="KW-1185">Reference proteome</keyword>
<name>A0A9X0DDU9_9CNID</name>
<organism evidence="2 3">
    <name type="scientific">Desmophyllum pertusum</name>
    <dbReference type="NCBI Taxonomy" id="174260"/>
    <lineage>
        <taxon>Eukaryota</taxon>
        <taxon>Metazoa</taxon>
        <taxon>Cnidaria</taxon>
        <taxon>Anthozoa</taxon>
        <taxon>Hexacorallia</taxon>
        <taxon>Scleractinia</taxon>
        <taxon>Caryophylliina</taxon>
        <taxon>Caryophylliidae</taxon>
        <taxon>Desmophyllum</taxon>
    </lineage>
</organism>
<protein>
    <submittedName>
        <fullName evidence="2">Uncharacterized protein</fullName>
    </submittedName>
</protein>
<reference evidence="2" key="1">
    <citation type="submission" date="2023-01" db="EMBL/GenBank/DDBJ databases">
        <title>Genome assembly of the deep-sea coral Lophelia pertusa.</title>
        <authorList>
            <person name="Herrera S."/>
            <person name="Cordes E."/>
        </authorList>
    </citation>
    <scope>NUCLEOTIDE SEQUENCE</scope>
    <source>
        <strain evidence="2">USNM1676648</strain>
        <tissue evidence="2">Polyp</tissue>
    </source>
</reference>
<feature type="compositionally biased region" description="Basic and acidic residues" evidence="1">
    <location>
        <begin position="94"/>
        <end position="117"/>
    </location>
</feature>
<accession>A0A9X0DDU9</accession>
<evidence type="ECO:0000313" key="3">
    <source>
        <dbReference type="Proteomes" id="UP001163046"/>
    </source>
</evidence>
<evidence type="ECO:0000256" key="1">
    <source>
        <dbReference type="SAM" id="MobiDB-lite"/>
    </source>
</evidence>
<dbReference type="AlphaFoldDB" id="A0A9X0DDU9"/>
<sequence length="208" mass="23708">MAARLLSRVSFLFRATVQQNITGKVPKNISLFPRAPVQQNITIKALENIQVSYLSRIDPTSAGEESQYERASQSGRGVFLMVGGFALSSLNSETPKKSDEEVKRSSEKENLRDERGRFARTQPKPNGNLERRTRGIREWRAKRKLEFDRTEESPPPKRETRMSQKQAQKEEYIPHGCRIVDLDVLRNGLQSCQCCKSGETEKKGLLKL</sequence>
<comment type="caution">
    <text evidence="2">The sequence shown here is derived from an EMBL/GenBank/DDBJ whole genome shotgun (WGS) entry which is preliminary data.</text>
</comment>
<dbReference type="Proteomes" id="UP001163046">
    <property type="component" value="Unassembled WGS sequence"/>
</dbReference>
<evidence type="ECO:0000313" key="2">
    <source>
        <dbReference type="EMBL" id="KAJ7394379.1"/>
    </source>
</evidence>
<feature type="compositionally biased region" description="Basic and acidic residues" evidence="1">
    <location>
        <begin position="129"/>
        <end position="169"/>
    </location>
</feature>
<feature type="region of interest" description="Disordered" evidence="1">
    <location>
        <begin position="90"/>
        <end position="169"/>
    </location>
</feature>
<proteinExistence type="predicted"/>
<dbReference type="EMBL" id="MU825396">
    <property type="protein sequence ID" value="KAJ7394379.1"/>
    <property type="molecule type" value="Genomic_DNA"/>
</dbReference>
<gene>
    <name evidence="2" type="ORF">OS493_000187</name>
</gene>